<dbReference type="PROSITE" id="PS00409">
    <property type="entry name" value="PROKAR_NTER_METHYL"/>
    <property type="match status" value="1"/>
</dbReference>
<organism evidence="1 2">
    <name type="scientific">Legionella geestiana</name>
    <dbReference type="NCBI Taxonomy" id="45065"/>
    <lineage>
        <taxon>Bacteria</taxon>
        <taxon>Pseudomonadati</taxon>
        <taxon>Pseudomonadota</taxon>
        <taxon>Gammaproteobacteria</taxon>
        <taxon>Legionellales</taxon>
        <taxon>Legionellaceae</taxon>
        <taxon>Legionella</taxon>
    </lineage>
</organism>
<name>A0A0W0TWC6_9GAMM</name>
<comment type="caution">
    <text evidence="1">The sequence shown here is derived from an EMBL/GenBank/DDBJ whole genome shotgun (WGS) entry which is preliminary data.</text>
</comment>
<dbReference type="STRING" id="45065.Lgee_1164"/>
<dbReference type="Gene3D" id="3.30.700.10">
    <property type="entry name" value="Glycoprotein, Type 4 Pilin"/>
    <property type="match status" value="1"/>
</dbReference>
<dbReference type="Proteomes" id="UP000054785">
    <property type="component" value="Unassembled WGS sequence"/>
</dbReference>
<dbReference type="GO" id="GO:0043683">
    <property type="term" value="P:type IV pilus assembly"/>
    <property type="evidence" value="ECO:0007669"/>
    <property type="project" value="InterPro"/>
</dbReference>
<evidence type="ECO:0000313" key="2">
    <source>
        <dbReference type="Proteomes" id="UP000054785"/>
    </source>
</evidence>
<keyword evidence="2" id="KW-1185">Reference proteome</keyword>
<dbReference type="EMBL" id="LNYC01000044">
    <property type="protein sequence ID" value="KTC99672.1"/>
    <property type="molecule type" value="Genomic_DNA"/>
</dbReference>
<proteinExistence type="predicted"/>
<sequence length="155" mass="16851">MMMKSKLRHQGWMRGFSLLETVIVLALAAILAAVAWPSWNRHLVRTHRDDAQMALLALAAGMQAWHLATHTFDTDVAPPGANPPKPVAGLSPLGGYRLHIKSATKNDFLLEAHAEPTIAAADPACRLMTLDRHGMQGEPAACWGIQGTRAVHIRP</sequence>
<dbReference type="InterPro" id="IPR012902">
    <property type="entry name" value="N_methyl_site"/>
</dbReference>
<protein>
    <recommendedName>
        <fullName evidence="3">Prepilin-type N-terminal cleavage/methylation domain-containing protein</fullName>
    </recommendedName>
</protein>
<evidence type="ECO:0000313" key="1">
    <source>
        <dbReference type="EMBL" id="KTC99672.1"/>
    </source>
</evidence>
<dbReference type="AlphaFoldDB" id="A0A0W0TWC6"/>
<dbReference type="SUPFAM" id="SSF54523">
    <property type="entry name" value="Pili subunits"/>
    <property type="match status" value="1"/>
</dbReference>
<dbReference type="Pfam" id="PF16732">
    <property type="entry name" value="ComP_DUS"/>
    <property type="match status" value="1"/>
</dbReference>
<gene>
    <name evidence="1" type="ORF">Lgee_1164</name>
</gene>
<dbReference type="InterPro" id="IPR045584">
    <property type="entry name" value="Pilin-like"/>
</dbReference>
<evidence type="ECO:0008006" key="3">
    <source>
        <dbReference type="Google" id="ProtNLM"/>
    </source>
</evidence>
<dbReference type="PATRIC" id="fig|45065.4.peg.1250"/>
<reference evidence="1 2" key="1">
    <citation type="submission" date="2015-11" db="EMBL/GenBank/DDBJ databases">
        <title>Genomic analysis of 38 Legionella species identifies large and diverse effector repertoires.</title>
        <authorList>
            <person name="Burstein D."/>
            <person name="Amaro F."/>
            <person name="Zusman T."/>
            <person name="Lifshitz Z."/>
            <person name="Cohen O."/>
            <person name="Gilbert J.A."/>
            <person name="Pupko T."/>
            <person name="Shuman H.A."/>
            <person name="Segal G."/>
        </authorList>
    </citation>
    <scope>NUCLEOTIDE SEQUENCE [LARGE SCALE GENOMIC DNA]</scope>
    <source>
        <strain evidence="1 2">ATCC 49504</strain>
    </source>
</reference>
<dbReference type="NCBIfam" id="TIGR02532">
    <property type="entry name" value="IV_pilin_GFxxxE"/>
    <property type="match status" value="1"/>
</dbReference>
<dbReference type="Pfam" id="PF07963">
    <property type="entry name" value="N_methyl"/>
    <property type="match status" value="1"/>
</dbReference>
<dbReference type="InterPro" id="IPR031982">
    <property type="entry name" value="PilE-like"/>
</dbReference>
<accession>A0A0W0TWC6</accession>